<dbReference type="Proteomes" id="UP001460270">
    <property type="component" value="Unassembled WGS sequence"/>
</dbReference>
<evidence type="ECO:0000259" key="4">
    <source>
        <dbReference type="Pfam" id="PF01576"/>
    </source>
</evidence>
<feature type="compositionally biased region" description="Basic and acidic residues" evidence="3">
    <location>
        <begin position="53"/>
        <end position="82"/>
    </location>
</feature>
<sequence>MRKQGPGSDLSGLAEELRRCHEDLKRARADLDKQKGEMNEKMEALLTLKKSSAAKETEMQEEIKNLKEQSQKDRDELEKIKESSAGGGKTVVDYGSNSELQEANSRLRERLARMMELMMGDSRQSVAALQFQLEEYRERSRKDLQEAQRNSKDRLAELQRAQGNLKAQQEEVSRLKKDLLTCSEERDSAQLERDLLSNRLKHLESELDTEKSSHTDRSREIRGLEDKIKTLEIELDEEKSSVELLNDRITRSRDQVDQLRSELMQERSARHDLEMDKSALERQLTLRVKALKRQVDESELEVERLEGVRRKVLRDLEEQQELQEALQAKVSAMESEIKRKGLSSHRSTIGSALSSEDEDGFYDTSLSTILNESHLQTSNC</sequence>
<evidence type="ECO:0000313" key="6">
    <source>
        <dbReference type="Proteomes" id="UP001460270"/>
    </source>
</evidence>
<dbReference type="GO" id="GO:0005923">
    <property type="term" value="C:bicellular tight junction"/>
    <property type="evidence" value="ECO:0007669"/>
    <property type="project" value="TreeGrafter"/>
</dbReference>
<comment type="caution">
    <text evidence="5">The sequence shown here is derived from an EMBL/GenBank/DDBJ whole genome shotgun (WGS) entry which is preliminary data.</text>
</comment>
<dbReference type="EMBL" id="JBBPFD010000014">
    <property type="protein sequence ID" value="KAK7898898.1"/>
    <property type="molecule type" value="Genomic_DNA"/>
</dbReference>
<dbReference type="AlphaFoldDB" id="A0AAW0NGJ5"/>
<protein>
    <recommendedName>
        <fullName evidence="4">Myosin tail domain-containing protein</fullName>
    </recommendedName>
</protein>
<proteinExistence type="predicted"/>
<dbReference type="GO" id="GO:0008017">
    <property type="term" value="F:microtubule binding"/>
    <property type="evidence" value="ECO:0007669"/>
    <property type="project" value="TreeGrafter"/>
</dbReference>
<evidence type="ECO:0000313" key="5">
    <source>
        <dbReference type="EMBL" id="KAK7898898.1"/>
    </source>
</evidence>
<feature type="domain" description="Myosin tail" evidence="4">
    <location>
        <begin position="129"/>
        <end position="283"/>
    </location>
</feature>
<feature type="compositionally biased region" description="Polar residues" evidence="3">
    <location>
        <begin position="344"/>
        <end position="354"/>
    </location>
</feature>
<feature type="region of interest" description="Disordered" evidence="3">
    <location>
        <begin position="49"/>
        <end position="102"/>
    </location>
</feature>
<evidence type="ECO:0000256" key="2">
    <source>
        <dbReference type="SAM" id="Coils"/>
    </source>
</evidence>
<dbReference type="PANTHER" id="PTHR46349:SF5">
    <property type="entry name" value="CINGULIN"/>
    <property type="match status" value="1"/>
</dbReference>
<gene>
    <name evidence="5" type="ORF">WMY93_019751</name>
</gene>
<accession>A0AAW0NGJ5</accession>
<dbReference type="InterPro" id="IPR002928">
    <property type="entry name" value="Myosin_tail"/>
</dbReference>
<name>A0AAW0NGJ5_9GOBI</name>
<evidence type="ECO:0000256" key="1">
    <source>
        <dbReference type="ARBA" id="ARBA00023054"/>
    </source>
</evidence>
<organism evidence="5 6">
    <name type="scientific">Mugilogobius chulae</name>
    <name type="common">yellowstripe goby</name>
    <dbReference type="NCBI Taxonomy" id="88201"/>
    <lineage>
        <taxon>Eukaryota</taxon>
        <taxon>Metazoa</taxon>
        <taxon>Chordata</taxon>
        <taxon>Craniata</taxon>
        <taxon>Vertebrata</taxon>
        <taxon>Euteleostomi</taxon>
        <taxon>Actinopterygii</taxon>
        <taxon>Neopterygii</taxon>
        <taxon>Teleostei</taxon>
        <taxon>Neoteleostei</taxon>
        <taxon>Acanthomorphata</taxon>
        <taxon>Gobiaria</taxon>
        <taxon>Gobiiformes</taxon>
        <taxon>Gobioidei</taxon>
        <taxon>Gobiidae</taxon>
        <taxon>Gobionellinae</taxon>
        <taxon>Mugilogobius</taxon>
    </lineage>
</organism>
<feature type="region of interest" description="Disordered" evidence="3">
    <location>
        <begin position="338"/>
        <end position="357"/>
    </location>
</feature>
<evidence type="ECO:0000256" key="3">
    <source>
        <dbReference type="SAM" id="MobiDB-lite"/>
    </source>
</evidence>
<dbReference type="GO" id="GO:0016459">
    <property type="term" value="C:myosin complex"/>
    <property type="evidence" value="ECO:0007669"/>
    <property type="project" value="InterPro"/>
</dbReference>
<feature type="coiled-coil region" evidence="2">
    <location>
        <begin position="141"/>
        <end position="336"/>
    </location>
</feature>
<reference evidence="6" key="1">
    <citation type="submission" date="2024-04" db="EMBL/GenBank/DDBJ databases">
        <title>Salinicola lusitanus LLJ914,a marine bacterium isolated from the Okinawa Trough.</title>
        <authorList>
            <person name="Li J."/>
        </authorList>
    </citation>
    <scope>NUCLEOTIDE SEQUENCE [LARGE SCALE GENOMIC DNA]</scope>
</reference>
<dbReference type="Pfam" id="PF01576">
    <property type="entry name" value="Myosin_tail_1"/>
    <property type="match status" value="1"/>
</dbReference>
<dbReference type="GO" id="GO:0000226">
    <property type="term" value="P:microtubule cytoskeleton organization"/>
    <property type="evidence" value="ECO:0007669"/>
    <property type="project" value="TreeGrafter"/>
</dbReference>
<keyword evidence="1 2" id="KW-0175">Coiled coil</keyword>
<dbReference type="PANTHER" id="PTHR46349">
    <property type="entry name" value="CINGULIN-LIKE PROTEIN 1-RELATED"/>
    <property type="match status" value="1"/>
</dbReference>
<keyword evidence="6" id="KW-1185">Reference proteome</keyword>